<reference evidence="1" key="2">
    <citation type="journal article" date="2015" name="Fish Shellfish Immunol.">
        <title>Early steps in the European eel (Anguilla anguilla)-Vibrio vulnificus interaction in the gills: Role of the RtxA13 toxin.</title>
        <authorList>
            <person name="Callol A."/>
            <person name="Pajuelo D."/>
            <person name="Ebbesson L."/>
            <person name="Teles M."/>
            <person name="MacKenzie S."/>
            <person name="Amaro C."/>
        </authorList>
    </citation>
    <scope>NUCLEOTIDE SEQUENCE</scope>
</reference>
<dbReference type="EMBL" id="GBXM01091689">
    <property type="protein sequence ID" value="JAH16888.1"/>
    <property type="molecule type" value="Transcribed_RNA"/>
</dbReference>
<proteinExistence type="predicted"/>
<accession>A0A0E9QLD3</accession>
<protein>
    <submittedName>
        <fullName evidence="1">Uncharacterized protein</fullName>
    </submittedName>
</protein>
<reference evidence="1" key="1">
    <citation type="submission" date="2014-11" db="EMBL/GenBank/DDBJ databases">
        <authorList>
            <person name="Amaro Gonzalez C."/>
        </authorList>
    </citation>
    <scope>NUCLEOTIDE SEQUENCE</scope>
</reference>
<name>A0A0E9QLD3_ANGAN</name>
<organism evidence="1">
    <name type="scientific">Anguilla anguilla</name>
    <name type="common">European freshwater eel</name>
    <name type="synonym">Muraena anguilla</name>
    <dbReference type="NCBI Taxonomy" id="7936"/>
    <lineage>
        <taxon>Eukaryota</taxon>
        <taxon>Metazoa</taxon>
        <taxon>Chordata</taxon>
        <taxon>Craniata</taxon>
        <taxon>Vertebrata</taxon>
        <taxon>Euteleostomi</taxon>
        <taxon>Actinopterygii</taxon>
        <taxon>Neopterygii</taxon>
        <taxon>Teleostei</taxon>
        <taxon>Anguilliformes</taxon>
        <taxon>Anguillidae</taxon>
        <taxon>Anguilla</taxon>
    </lineage>
</organism>
<evidence type="ECO:0000313" key="1">
    <source>
        <dbReference type="EMBL" id="JAH16888.1"/>
    </source>
</evidence>
<sequence>MSMKCLAHDAVRTVVKLFFYLFAV</sequence>
<dbReference type="AlphaFoldDB" id="A0A0E9QLD3"/>